<proteinExistence type="predicted"/>
<dbReference type="Proteomes" id="UP000675881">
    <property type="component" value="Chromosome 7"/>
</dbReference>
<organism evidence="1 2">
    <name type="scientific">Lepeophtheirus salmonis</name>
    <name type="common">Salmon louse</name>
    <name type="synonym">Caligus salmonis</name>
    <dbReference type="NCBI Taxonomy" id="72036"/>
    <lineage>
        <taxon>Eukaryota</taxon>
        <taxon>Metazoa</taxon>
        <taxon>Ecdysozoa</taxon>
        <taxon>Arthropoda</taxon>
        <taxon>Crustacea</taxon>
        <taxon>Multicrustacea</taxon>
        <taxon>Hexanauplia</taxon>
        <taxon>Copepoda</taxon>
        <taxon>Siphonostomatoida</taxon>
        <taxon>Caligidae</taxon>
        <taxon>Lepeophtheirus</taxon>
    </lineage>
</organism>
<evidence type="ECO:0000313" key="2">
    <source>
        <dbReference type="Proteomes" id="UP000675881"/>
    </source>
</evidence>
<keyword evidence="2" id="KW-1185">Reference proteome</keyword>
<gene>
    <name evidence="1" type="ORF">LSAA_12964</name>
</gene>
<sequence>MMRGFIRLLHPFLLFLVSLQSSEGSSDNPWACDATTTKVFPLKPTIPWNPDEYYIPLTKKMSDVKIECDFQLSKKDVNVTAKDEIRVDWFYYPEYIDLNDIRKHEENGGARYSGIPRPCRFPVTNQKVSTMDGIRLCPELLTRAITITVHPNLNERHYARHVKESISYLSSWRKQAKIYSILIWETPTLTHTGTYRCQWKWLPPTGTVIKDGGAEDLTSCKDRKNGSILILPHHSTSRSASIYIKMFVFQKYTKDIMFTCIATTGLLMTLIILWYIDASIKGFCTEYRRFLLKDL</sequence>
<accession>A0A7R8D754</accession>
<name>A0A7R8D754_LEPSM</name>
<dbReference type="AlphaFoldDB" id="A0A7R8D754"/>
<evidence type="ECO:0000313" key="1">
    <source>
        <dbReference type="EMBL" id="CAF2996799.1"/>
    </source>
</evidence>
<dbReference type="EMBL" id="HG994586">
    <property type="protein sequence ID" value="CAF2996799.1"/>
    <property type="molecule type" value="Genomic_DNA"/>
</dbReference>
<protein>
    <submittedName>
        <fullName evidence="1">(salmon louse) hypothetical protein</fullName>
    </submittedName>
</protein>
<reference evidence="1" key="1">
    <citation type="submission" date="2021-02" db="EMBL/GenBank/DDBJ databases">
        <authorList>
            <person name="Bekaert M."/>
        </authorList>
    </citation>
    <scope>NUCLEOTIDE SEQUENCE</scope>
    <source>
        <strain evidence="1">IoA-00</strain>
    </source>
</reference>